<dbReference type="EMBL" id="AB366653">
    <property type="protein sequence ID" value="BAG41563.1"/>
    <property type="molecule type" value="Genomic_DNA"/>
</dbReference>
<organism evidence="1 2">
    <name type="scientific">Ralstonia phage phiRSL1</name>
    <dbReference type="NCBI Taxonomy" id="1980924"/>
    <lineage>
        <taxon>Viruses</taxon>
        <taxon>Duplodnaviria</taxon>
        <taxon>Heunggongvirae</taxon>
        <taxon>Uroviricota</taxon>
        <taxon>Caudoviricetes</taxon>
        <taxon>Mieseafarmvirus</taxon>
        <taxon>Mieseafarmvirus RSL1</taxon>
    </lineage>
</organism>
<keyword evidence="2" id="KW-1185">Reference proteome</keyword>
<proteinExistence type="predicted"/>
<reference evidence="1 2" key="1">
    <citation type="journal article" date="2010" name="Virology">
        <title>A jumbo phage infecting the phytopathogen Ralstonia solanacearum defines a new lineage of the Myoviridae family.</title>
        <authorList>
            <person name="Yamada T."/>
            <person name="Satoh S."/>
            <person name="Ishikawa H."/>
            <person name="Fujiwara A."/>
            <person name="Kawasaki T."/>
            <person name="Fujie M."/>
            <person name="Ogata H."/>
        </authorList>
    </citation>
    <scope>NUCLEOTIDE SEQUENCE [LARGE SCALE GENOMIC DNA]</scope>
</reference>
<evidence type="ECO:0000313" key="2">
    <source>
        <dbReference type="Proteomes" id="UP000001034"/>
    </source>
</evidence>
<dbReference type="KEGG" id="vg:6369733"/>
<dbReference type="Proteomes" id="UP000001034">
    <property type="component" value="Segment"/>
</dbReference>
<evidence type="ECO:0000313" key="1">
    <source>
        <dbReference type="EMBL" id="BAG41563.1"/>
    </source>
</evidence>
<name>B2ZY20_9CAUD</name>
<accession>B2ZY20</accession>
<dbReference type="RefSeq" id="YP_001949993.1">
    <property type="nucleotide sequence ID" value="NC_010811.2"/>
</dbReference>
<sequence>MGQGQCQALARYLPQGLIMATPTPLLYNKDPNQDTIIAADVSPWLLTGETLTSIALLPVSPSTTPALTATLISAPNITPANITLSGGVNGVSYGFQLQVTTNARVLLVQVAASCYSNQQFDPYTAQNPYAYQDLVDQLEVGQSAVGTAVFAFPPQIDPKGGNVRYELLADDGTVFSTGNAFSYVISSNGLANIVKAQCVVVAPTTLPPTLLGQSYQLRYTLELPQSSGIPADPLTGNLGQNTFFQFENITIVDNVSVPLGAQPTVELKGMPAHLSLVTDKMYDNVTLELQANNQTLAGPSPITEYQRTADGWAWSGVLDTTNLTVSLVPYTIVWRYWSSAAPSLVYQEATELFVVNASMLTAMNDVRARINKAHTTLYGAPDMLFPNPTVMTWLRRGADMFNGAYGQFTAFTMTNALGVIREYWLICAEKAALEAQLLAEGEKAFNFQGAAISLDVDRVTAYDNLIGKLQQQLDTELKPIKQNLIIKGVTKGDGSTDPTKLQIGAIGAVGISITNANVWGRAGTPYGAFGLNPGGLT</sequence>
<dbReference type="GeneID" id="6369733"/>
<protein>
    <submittedName>
        <fullName evidence="1">Uncharacterized protein</fullName>
    </submittedName>
</protein>
<dbReference type="InterPro" id="IPR056928">
    <property type="entry name" value="Gp77-like"/>
</dbReference>
<dbReference type="Pfam" id="PF23148">
    <property type="entry name" value="Gp77"/>
    <property type="match status" value="1"/>
</dbReference>